<dbReference type="GO" id="GO:0050660">
    <property type="term" value="F:flavin adenine dinucleotide binding"/>
    <property type="evidence" value="ECO:0007669"/>
    <property type="project" value="TreeGrafter"/>
</dbReference>
<gene>
    <name evidence="17" type="primary">cysJ_2</name>
    <name evidence="17" type="ORF">K239x_57330</name>
</gene>
<keyword evidence="5" id="KW-0285">Flavoprotein</keyword>
<protein>
    <recommendedName>
        <fullName evidence="3">assimilatory sulfite reductase (NADPH)</fullName>
        <ecNumber evidence="3">1.8.1.2</ecNumber>
    </recommendedName>
</protein>
<dbReference type="Pfam" id="PF00667">
    <property type="entry name" value="FAD_binding_1"/>
    <property type="match status" value="1"/>
</dbReference>
<dbReference type="Proteomes" id="UP000319817">
    <property type="component" value="Chromosome"/>
</dbReference>
<keyword evidence="12" id="KW-0411">Iron-sulfur</keyword>
<evidence type="ECO:0000313" key="17">
    <source>
        <dbReference type="EMBL" id="QDT13713.1"/>
    </source>
</evidence>
<evidence type="ECO:0000313" key="18">
    <source>
        <dbReference type="Proteomes" id="UP000319817"/>
    </source>
</evidence>
<reference evidence="17 18" key="1">
    <citation type="submission" date="2019-02" db="EMBL/GenBank/DDBJ databases">
        <title>Deep-cultivation of Planctomycetes and their phenomic and genomic characterization uncovers novel biology.</title>
        <authorList>
            <person name="Wiegand S."/>
            <person name="Jogler M."/>
            <person name="Boedeker C."/>
            <person name="Pinto D."/>
            <person name="Vollmers J."/>
            <person name="Rivas-Marin E."/>
            <person name="Kohn T."/>
            <person name="Peeters S.H."/>
            <person name="Heuer A."/>
            <person name="Rast P."/>
            <person name="Oberbeckmann S."/>
            <person name="Bunk B."/>
            <person name="Jeske O."/>
            <person name="Meyerdierks A."/>
            <person name="Storesund J.E."/>
            <person name="Kallscheuer N."/>
            <person name="Luecker S."/>
            <person name="Lage O.M."/>
            <person name="Pohl T."/>
            <person name="Merkel B.J."/>
            <person name="Hornburger P."/>
            <person name="Mueller R.-W."/>
            <person name="Bruemmer F."/>
            <person name="Labrenz M."/>
            <person name="Spormann A.M."/>
            <person name="Op den Camp H."/>
            <person name="Overmann J."/>
            <person name="Amann R."/>
            <person name="Jetten M.S.M."/>
            <person name="Mascher T."/>
            <person name="Medema M.H."/>
            <person name="Devos D.P."/>
            <person name="Kaster A.-K."/>
            <person name="Ovreas L."/>
            <person name="Rohde M."/>
            <person name="Galperin M.Y."/>
            <person name="Jogler C."/>
        </authorList>
    </citation>
    <scope>NUCLEOTIDE SEQUENCE [LARGE SCALE GENOMIC DNA]</scope>
    <source>
        <strain evidence="17 18">K23_9</strain>
    </source>
</reference>
<evidence type="ECO:0000256" key="5">
    <source>
        <dbReference type="ARBA" id="ARBA00022630"/>
    </source>
</evidence>
<comment type="catalytic activity">
    <reaction evidence="14">
        <text>hydrogen sulfide + 3 NADP(+) + 3 H2O = sulfite + 3 NADPH + 4 H(+)</text>
        <dbReference type="Rhea" id="RHEA:13801"/>
        <dbReference type="ChEBI" id="CHEBI:15377"/>
        <dbReference type="ChEBI" id="CHEBI:15378"/>
        <dbReference type="ChEBI" id="CHEBI:17359"/>
        <dbReference type="ChEBI" id="CHEBI:29919"/>
        <dbReference type="ChEBI" id="CHEBI:57783"/>
        <dbReference type="ChEBI" id="CHEBI:58349"/>
        <dbReference type="EC" id="1.8.1.2"/>
    </reaction>
</comment>
<comment type="cofactor">
    <cofactor evidence="1">
        <name>FMN</name>
        <dbReference type="ChEBI" id="CHEBI:58210"/>
    </cofactor>
</comment>
<dbReference type="InterPro" id="IPR007202">
    <property type="entry name" value="4Fe-4S_dom"/>
</dbReference>
<dbReference type="Gene3D" id="3.40.50.80">
    <property type="entry name" value="Nucleotide-binding domain of ferredoxin-NADP reductase (FNR) module"/>
    <property type="match status" value="1"/>
</dbReference>
<evidence type="ECO:0000256" key="13">
    <source>
        <dbReference type="ARBA" id="ARBA00023192"/>
    </source>
</evidence>
<dbReference type="GO" id="GO:0005829">
    <property type="term" value="C:cytosol"/>
    <property type="evidence" value="ECO:0007669"/>
    <property type="project" value="TreeGrafter"/>
</dbReference>
<dbReference type="Gene3D" id="2.40.30.10">
    <property type="entry name" value="Translation factors"/>
    <property type="match status" value="1"/>
</dbReference>
<proteinExistence type="predicted"/>
<organism evidence="17 18">
    <name type="scientific">Stieleria marina</name>
    <dbReference type="NCBI Taxonomy" id="1930275"/>
    <lineage>
        <taxon>Bacteria</taxon>
        <taxon>Pseudomonadati</taxon>
        <taxon>Planctomycetota</taxon>
        <taxon>Planctomycetia</taxon>
        <taxon>Pirellulales</taxon>
        <taxon>Pirellulaceae</taxon>
        <taxon>Stieleria</taxon>
    </lineage>
</organism>
<keyword evidence="7" id="KW-0479">Metal-binding</keyword>
<dbReference type="OrthoDB" id="9789468at2"/>
<dbReference type="EC" id="1.8.1.2" evidence="3"/>
<dbReference type="InterPro" id="IPR023173">
    <property type="entry name" value="NADPH_Cyt_P450_Rdtase_alpha"/>
</dbReference>
<evidence type="ECO:0000256" key="7">
    <source>
        <dbReference type="ARBA" id="ARBA00022723"/>
    </source>
</evidence>
<dbReference type="Gene3D" id="1.10.15.40">
    <property type="entry name" value="Electron transport complex subunit B, putative Fe-S cluster"/>
    <property type="match status" value="1"/>
</dbReference>
<name>A0A517P2X1_9BACT</name>
<dbReference type="PANTHER" id="PTHR19384:SF128">
    <property type="entry name" value="NADPH OXIDOREDUCTASE A"/>
    <property type="match status" value="1"/>
</dbReference>
<dbReference type="GO" id="GO:0046872">
    <property type="term" value="F:metal ion binding"/>
    <property type="evidence" value="ECO:0007669"/>
    <property type="project" value="UniProtKB-KW"/>
</dbReference>
<keyword evidence="13" id="KW-0198">Cysteine biosynthesis</keyword>
<comment type="cofactor">
    <cofactor evidence="2">
        <name>FAD</name>
        <dbReference type="ChEBI" id="CHEBI:57692"/>
    </cofactor>
</comment>
<evidence type="ECO:0000259" key="16">
    <source>
        <dbReference type="PROSITE" id="PS51656"/>
    </source>
</evidence>
<evidence type="ECO:0000256" key="3">
    <source>
        <dbReference type="ARBA" id="ARBA00012604"/>
    </source>
</evidence>
<dbReference type="RefSeq" id="WP_145421493.1">
    <property type="nucleotide sequence ID" value="NZ_CP036526.1"/>
</dbReference>
<keyword evidence="13" id="KW-0028">Amino-acid biosynthesis</keyword>
<keyword evidence="9" id="KW-0521">NADP</keyword>
<dbReference type="EMBL" id="CP036526">
    <property type="protein sequence ID" value="QDT13713.1"/>
    <property type="molecule type" value="Genomic_DNA"/>
</dbReference>
<dbReference type="InterPro" id="IPR003097">
    <property type="entry name" value="CysJ-like_FAD-binding"/>
</dbReference>
<dbReference type="Gene3D" id="1.20.990.10">
    <property type="entry name" value="NADPH-cytochrome p450 Reductase, Chain A, domain 3"/>
    <property type="match status" value="1"/>
</dbReference>
<evidence type="ECO:0000256" key="2">
    <source>
        <dbReference type="ARBA" id="ARBA00001974"/>
    </source>
</evidence>
<keyword evidence="4" id="KW-0004">4Fe-4S</keyword>
<dbReference type="SUPFAM" id="SSF63380">
    <property type="entry name" value="Riboflavin synthase domain-like"/>
    <property type="match status" value="1"/>
</dbReference>
<evidence type="ECO:0000256" key="4">
    <source>
        <dbReference type="ARBA" id="ARBA00022485"/>
    </source>
</evidence>
<dbReference type="FunFam" id="3.40.50.80:FF:000001">
    <property type="entry name" value="NADPH--cytochrome P450 reductase 1"/>
    <property type="match status" value="1"/>
</dbReference>
<dbReference type="GO" id="GO:0051539">
    <property type="term" value="F:4 iron, 4 sulfur cluster binding"/>
    <property type="evidence" value="ECO:0007669"/>
    <property type="project" value="UniProtKB-KW"/>
</dbReference>
<keyword evidence="8" id="KW-0274">FAD</keyword>
<dbReference type="SUPFAM" id="SSF52343">
    <property type="entry name" value="Ferredoxin reductase-like, C-terminal NADP-linked domain"/>
    <property type="match status" value="1"/>
</dbReference>
<dbReference type="PRINTS" id="PR00371">
    <property type="entry name" value="FPNCR"/>
</dbReference>
<evidence type="ECO:0000256" key="9">
    <source>
        <dbReference type="ARBA" id="ARBA00022857"/>
    </source>
</evidence>
<dbReference type="GO" id="GO:0010181">
    <property type="term" value="F:FMN binding"/>
    <property type="evidence" value="ECO:0007669"/>
    <property type="project" value="TreeGrafter"/>
</dbReference>
<dbReference type="GO" id="GO:0004783">
    <property type="term" value="F:sulfite reductase (NADPH) activity"/>
    <property type="evidence" value="ECO:0007669"/>
    <property type="project" value="UniProtKB-EC"/>
</dbReference>
<evidence type="ECO:0000256" key="14">
    <source>
        <dbReference type="ARBA" id="ARBA00052219"/>
    </source>
</evidence>
<dbReference type="NCBIfam" id="NF004859">
    <property type="entry name" value="PRK06214.1"/>
    <property type="match status" value="1"/>
</dbReference>
<keyword evidence="18" id="KW-1185">Reference proteome</keyword>
<dbReference type="PROSITE" id="PS51384">
    <property type="entry name" value="FAD_FR"/>
    <property type="match status" value="1"/>
</dbReference>
<evidence type="ECO:0000256" key="12">
    <source>
        <dbReference type="ARBA" id="ARBA00023014"/>
    </source>
</evidence>
<evidence type="ECO:0000259" key="15">
    <source>
        <dbReference type="PROSITE" id="PS51384"/>
    </source>
</evidence>
<accession>A0A517P2X1</accession>
<keyword evidence="10 17" id="KW-0560">Oxidoreductase</keyword>
<dbReference type="InterPro" id="IPR001433">
    <property type="entry name" value="OxRdtase_FAD/NAD-bd"/>
</dbReference>
<evidence type="ECO:0000256" key="6">
    <source>
        <dbReference type="ARBA" id="ARBA00022643"/>
    </source>
</evidence>
<dbReference type="CDD" id="cd06199">
    <property type="entry name" value="SiR"/>
    <property type="match status" value="1"/>
</dbReference>
<feature type="domain" description="FAD-binding FR-type" evidence="15">
    <location>
        <begin position="155"/>
        <end position="371"/>
    </location>
</feature>
<evidence type="ECO:0000256" key="1">
    <source>
        <dbReference type="ARBA" id="ARBA00001917"/>
    </source>
</evidence>
<evidence type="ECO:0000256" key="8">
    <source>
        <dbReference type="ARBA" id="ARBA00022827"/>
    </source>
</evidence>
<keyword evidence="11" id="KW-0408">Iron</keyword>
<dbReference type="InterPro" id="IPR001709">
    <property type="entry name" value="Flavoprot_Pyr_Nucl_cyt_Rdtase"/>
</dbReference>
<feature type="domain" description="4Fe-4S" evidence="16">
    <location>
        <begin position="72"/>
        <end position="133"/>
    </location>
</feature>
<keyword evidence="6" id="KW-0288">FMN</keyword>
<dbReference type="InterPro" id="IPR017938">
    <property type="entry name" value="Riboflavin_synthase-like_b-brl"/>
</dbReference>
<dbReference type="InterPro" id="IPR039261">
    <property type="entry name" value="FNR_nucleotide-bd"/>
</dbReference>
<dbReference type="Pfam" id="PF00175">
    <property type="entry name" value="NAD_binding_1"/>
    <property type="match status" value="1"/>
</dbReference>
<dbReference type="PROSITE" id="PS51656">
    <property type="entry name" value="4FE4S"/>
    <property type="match status" value="1"/>
</dbReference>
<sequence length="522" mass="57060">MIPETPLLSDAQHAWLNGFVTGFLGVEPTLVSDGALAAAGLTTETVIKPSEPDEEDFPWHQPELPIVQRLAMADGRPLNRRLMAAMAQLNCGSCGYECQTYSEAIAAGNESDLTLCSPGGKETKQMLKSLVKESGGINQVGPIEQATVSSGYSRRRPFPAKLIGSEPLNRSGSAKDTRHVAIDLAGSQLEYTVGDALGAWPTNSSELVASIVQLMDVDPVDEVVTPLGHTKLFATALCEDCCLKDPTDELLQRLLSSTNDETAKHKLGPLLDKGVPEGVDVLDVLQMTPDVRLKASELVECLESIKPRLYSIASSMKAVGAQVHLTVGKVSYQRDDRLRLGVASTMFAERLHAGDKVKVFVHPNRSGFTVPSDSTRPMIMIGPGTGIAPFIAFLQEREAVHASGKNWLFFGDQHEAFDFLYEQKLQDWLAKGTLAHLSTAFSRDGNAKVYVQDRMRQHGERLWQWIEEGAAIFVCGDASRMAADVDQALVGICQKHGRMNQADAHSFVARLKEKQRYVRDVY</sequence>
<dbReference type="PANTHER" id="PTHR19384">
    <property type="entry name" value="NITRIC OXIDE SYNTHASE-RELATED"/>
    <property type="match status" value="1"/>
</dbReference>
<dbReference type="InterPro" id="IPR017927">
    <property type="entry name" value="FAD-bd_FR_type"/>
</dbReference>
<evidence type="ECO:0000256" key="10">
    <source>
        <dbReference type="ARBA" id="ARBA00023002"/>
    </source>
</evidence>
<dbReference type="AlphaFoldDB" id="A0A517P2X1"/>
<dbReference type="GO" id="GO:0019344">
    <property type="term" value="P:cysteine biosynthetic process"/>
    <property type="evidence" value="ECO:0007669"/>
    <property type="project" value="UniProtKB-KW"/>
</dbReference>
<evidence type="ECO:0000256" key="11">
    <source>
        <dbReference type="ARBA" id="ARBA00023004"/>
    </source>
</evidence>